<dbReference type="InterPro" id="IPR050471">
    <property type="entry name" value="AB_hydrolase"/>
</dbReference>
<keyword evidence="2" id="KW-0378">Hydrolase</keyword>
<sequence>MPDLLHHRLHGDAARPPALLLIHPLGATLDLWNGCLPAWTQRFTCLALDLRSAGASPPGKAPGLDRHVEDLETLRIALGIDAIVPIGCAMGGMVAAAYAARHPERVSALVISNPTPRSSEAGRAMLTARAEVVRAGGMAAILPAAVERPFEAQPRDARYDRYLDAFTAQDAQAYAEAALGFASADASADLARVRCPVLLVAGRHDLLLPLEQAEATRALLPPGARLEIDEVGAHFLPYQCPETFAARVLNFLPQAASHTRTLENGR</sequence>
<gene>
    <name evidence="2" type="ORF">GXW71_22890</name>
</gene>
<evidence type="ECO:0000259" key="1">
    <source>
        <dbReference type="Pfam" id="PF00561"/>
    </source>
</evidence>
<dbReference type="RefSeq" id="WP_211855001.1">
    <property type="nucleotide sequence ID" value="NZ_JAAGBB010000031.1"/>
</dbReference>
<dbReference type="Proteomes" id="UP001196870">
    <property type="component" value="Unassembled WGS sequence"/>
</dbReference>
<name>A0ABS5F431_9PROT</name>
<feature type="domain" description="AB hydrolase-1" evidence="1">
    <location>
        <begin position="17"/>
        <end position="131"/>
    </location>
</feature>
<comment type="caution">
    <text evidence="2">The sequence shown here is derived from an EMBL/GenBank/DDBJ whole genome shotgun (WGS) entry which is preliminary data.</text>
</comment>
<organism evidence="2 3">
    <name type="scientific">Plastoroseomonas hellenica</name>
    <dbReference type="NCBI Taxonomy" id="2687306"/>
    <lineage>
        <taxon>Bacteria</taxon>
        <taxon>Pseudomonadati</taxon>
        <taxon>Pseudomonadota</taxon>
        <taxon>Alphaproteobacteria</taxon>
        <taxon>Acetobacterales</taxon>
        <taxon>Acetobacteraceae</taxon>
        <taxon>Plastoroseomonas</taxon>
    </lineage>
</organism>
<dbReference type="InterPro" id="IPR000073">
    <property type="entry name" value="AB_hydrolase_1"/>
</dbReference>
<keyword evidence="3" id="KW-1185">Reference proteome</keyword>
<accession>A0ABS5F431</accession>
<dbReference type="PRINTS" id="PR00111">
    <property type="entry name" value="ABHYDROLASE"/>
</dbReference>
<reference evidence="3" key="1">
    <citation type="journal article" date="2021" name="Syst. Appl. Microbiol.">
        <title>Roseomonas hellenica sp. nov., isolated from roots of wild-growing Alkanna tinctoria.</title>
        <authorList>
            <person name="Rat A."/>
            <person name="Naranjo H.D."/>
            <person name="Lebbe L."/>
            <person name="Cnockaert M."/>
            <person name="Krigas N."/>
            <person name="Grigoriadou K."/>
            <person name="Maloupa E."/>
            <person name="Willems A."/>
        </authorList>
    </citation>
    <scope>NUCLEOTIDE SEQUENCE [LARGE SCALE GENOMIC DNA]</scope>
    <source>
        <strain evidence="3">LMG 31523</strain>
    </source>
</reference>
<evidence type="ECO:0000313" key="3">
    <source>
        <dbReference type="Proteomes" id="UP001196870"/>
    </source>
</evidence>
<dbReference type="SUPFAM" id="SSF53474">
    <property type="entry name" value="alpha/beta-Hydrolases"/>
    <property type="match status" value="1"/>
</dbReference>
<protein>
    <submittedName>
        <fullName evidence="2">Alpha/beta fold hydrolase</fullName>
    </submittedName>
</protein>
<dbReference type="InterPro" id="IPR029058">
    <property type="entry name" value="AB_hydrolase_fold"/>
</dbReference>
<dbReference type="Pfam" id="PF00561">
    <property type="entry name" value="Abhydrolase_1"/>
    <property type="match status" value="1"/>
</dbReference>
<dbReference type="PANTHER" id="PTHR43433:SF5">
    <property type="entry name" value="AB HYDROLASE-1 DOMAIN-CONTAINING PROTEIN"/>
    <property type="match status" value="1"/>
</dbReference>
<dbReference type="PANTHER" id="PTHR43433">
    <property type="entry name" value="HYDROLASE, ALPHA/BETA FOLD FAMILY PROTEIN"/>
    <property type="match status" value="1"/>
</dbReference>
<dbReference type="EMBL" id="JAAGBB010000031">
    <property type="protein sequence ID" value="MBR0667223.1"/>
    <property type="molecule type" value="Genomic_DNA"/>
</dbReference>
<dbReference type="Gene3D" id="3.40.50.1820">
    <property type="entry name" value="alpha/beta hydrolase"/>
    <property type="match status" value="1"/>
</dbReference>
<dbReference type="GO" id="GO:0016787">
    <property type="term" value="F:hydrolase activity"/>
    <property type="evidence" value="ECO:0007669"/>
    <property type="project" value="UniProtKB-KW"/>
</dbReference>
<proteinExistence type="predicted"/>
<evidence type="ECO:0000313" key="2">
    <source>
        <dbReference type="EMBL" id="MBR0667223.1"/>
    </source>
</evidence>